<name>A0A0F9BS87_9ZZZZ</name>
<accession>A0A0F9BS87</accession>
<reference evidence="1" key="1">
    <citation type="journal article" date="2015" name="Nature">
        <title>Complex archaea that bridge the gap between prokaryotes and eukaryotes.</title>
        <authorList>
            <person name="Spang A."/>
            <person name="Saw J.H."/>
            <person name="Jorgensen S.L."/>
            <person name="Zaremba-Niedzwiedzka K."/>
            <person name="Martijn J."/>
            <person name="Lind A.E."/>
            <person name="van Eijk R."/>
            <person name="Schleper C."/>
            <person name="Guy L."/>
            <person name="Ettema T.J."/>
        </authorList>
    </citation>
    <scope>NUCLEOTIDE SEQUENCE</scope>
</reference>
<dbReference type="AlphaFoldDB" id="A0A0F9BS87"/>
<evidence type="ECO:0000313" key="1">
    <source>
        <dbReference type="EMBL" id="KKK87246.1"/>
    </source>
</evidence>
<dbReference type="EMBL" id="LAZR01050485">
    <property type="protein sequence ID" value="KKK87246.1"/>
    <property type="molecule type" value="Genomic_DNA"/>
</dbReference>
<proteinExistence type="predicted"/>
<comment type="caution">
    <text evidence="1">The sequence shown here is derived from an EMBL/GenBank/DDBJ whole genome shotgun (WGS) entry which is preliminary data.</text>
</comment>
<protein>
    <submittedName>
        <fullName evidence="1">Uncharacterized protein</fullName>
    </submittedName>
</protein>
<sequence>MLAVAEQGTWELFALYVSANFCFLLEHHGHGRITEWIAGPFDLEGGYMGSVWEVESRPFGNRFYLILNETPAGPAKLNYKEA</sequence>
<organism evidence="1">
    <name type="scientific">marine sediment metagenome</name>
    <dbReference type="NCBI Taxonomy" id="412755"/>
    <lineage>
        <taxon>unclassified sequences</taxon>
        <taxon>metagenomes</taxon>
        <taxon>ecological metagenomes</taxon>
    </lineage>
</organism>
<gene>
    <name evidence="1" type="ORF">LCGC14_2755160</name>
</gene>